<sequence>MGAQKVTQQTPETAVITAKIEDLRKLITVIGKDSRFAAGLWVGFVKGFALGIFITLVLAGLKIVLMGVK</sequence>
<evidence type="ECO:0000313" key="2">
    <source>
        <dbReference type="EMBL" id="QNO54820.1"/>
    </source>
</evidence>
<dbReference type="EMBL" id="MT631632">
    <property type="protein sequence ID" value="QNO55869.1"/>
    <property type="molecule type" value="Genomic_DNA"/>
</dbReference>
<dbReference type="EMBL" id="MT631594">
    <property type="protein sequence ID" value="QNO54820.1"/>
    <property type="molecule type" value="Genomic_DNA"/>
</dbReference>
<proteinExistence type="predicted"/>
<keyword evidence="1" id="KW-0812">Transmembrane</keyword>
<accession>A0A7G9Z3I6</accession>
<feature type="transmembrane region" description="Helical" evidence="1">
    <location>
        <begin position="40"/>
        <end position="65"/>
    </location>
</feature>
<keyword evidence="1" id="KW-1133">Transmembrane helix</keyword>
<evidence type="ECO:0000256" key="1">
    <source>
        <dbReference type="SAM" id="Phobius"/>
    </source>
</evidence>
<name>A0A7G9Z3I6_9EURY</name>
<keyword evidence="1" id="KW-0472">Membrane</keyword>
<gene>
    <name evidence="2" type="ORF">ENONAMDD_00011</name>
    <name evidence="3" type="ORF">FMLIDMBJ_00017</name>
</gene>
<evidence type="ECO:0000313" key="3">
    <source>
        <dbReference type="EMBL" id="QNO55869.1"/>
    </source>
</evidence>
<dbReference type="AlphaFoldDB" id="A0A7G9Z3I6"/>
<organism evidence="2">
    <name type="scientific">Candidatus Methanophaga sp. ANME-1 ERB7</name>
    <dbReference type="NCBI Taxonomy" id="2759913"/>
    <lineage>
        <taxon>Archaea</taxon>
        <taxon>Methanobacteriati</taxon>
        <taxon>Methanobacteriota</taxon>
        <taxon>Stenosarchaea group</taxon>
        <taxon>Methanomicrobia</taxon>
        <taxon>Candidatus Methanophagales</taxon>
        <taxon>Candidatus Methanophagaceae</taxon>
        <taxon>Candidatus Methanophaga</taxon>
    </lineage>
</organism>
<evidence type="ECO:0008006" key="4">
    <source>
        <dbReference type="Google" id="ProtNLM"/>
    </source>
</evidence>
<reference evidence="2" key="1">
    <citation type="submission" date="2020-06" db="EMBL/GenBank/DDBJ databases">
        <title>Unique genomic features of the anaerobic methanotrophic archaea.</title>
        <authorList>
            <person name="Chadwick G.L."/>
            <person name="Skennerton C.T."/>
            <person name="Laso-Perez R."/>
            <person name="Leu A.O."/>
            <person name="Speth D.R."/>
            <person name="Yu H."/>
            <person name="Morgan-Lang C."/>
            <person name="Hatzenpichler R."/>
            <person name="Goudeau D."/>
            <person name="Malmstrom R."/>
            <person name="Brazelton W.J."/>
            <person name="Woyke T."/>
            <person name="Hallam S.J."/>
            <person name="Tyson G.W."/>
            <person name="Wegener G."/>
            <person name="Boetius A."/>
            <person name="Orphan V."/>
        </authorList>
    </citation>
    <scope>NUCLEOTIDE SEQUENCE</scope>
</reference>
<protein>
    <recommendedName>
        <fullName evidence="4">Tetrahydromethanopterin S-methyltransferase</fullName>
    </recommendedName>
</protein>